<comment type="similarity">
    <text evidence="2">Belongs to the elicitin family.</text>
</comment>
<evidence type="ECO:0000256" key="2">
    <source>
        <dbReference type="ARBA" id="ARBA00009544"/>
    </source>
</evidence>
<feature type="chain" id="PRO_5036381428" description="Elicitin-like protein" evidence="7">
    <location>
        <begin position="19"/>
        <end position="276"/>
    </location>
</feature>
<dbReference type="SMART" id="SM01187">
    <property type="entry name" value="Elicitin"/>
    <property type="match status" value="1"/>
</dbReference>
<protein>
    <recommendedName>
        <fullName evidence="14">Elicitin-like protein</fullName>
    </recommendedName>
</protein>
<keyword evidence="3" id="KW-0964">Secreted</keyword>
<evidence type="ECO:0000313" key="9">
    <source>
        <dbReference type="EMBL" id="KAE9049264.1"/>
    </source>
</evidence>
<dbReference type="EMBL" id="QXFT01000138">
    <property type="protein sequence ID" value="KAE9353486.1"/>
    <property type="molecule type" value="Genomic_DNA"/>
</dbReference>
<evidence type="ECO:0000313" key="10">
    <source>
        <dbReference type="EMBL" id="KAE9353486.1"/>
    </source>
</evidence>
<evidence type="ECO:0000256" key="6">
    <source>
        <dbReference type="SAM" id="MobiDB-lite"/>
    </source>
</evidence>
<dbReference type="Proteomes" id="UP000435112">
    <property type="component" value="Unassembled WGS sequence"/>
</dbReference>
<keyword evidence="4" id="KW-0928">Hypersensitive response elicitation</keyword>
<comment type="subcellular location">
    <subcellularLocation>
        <location evidence="1">Secreted</location>
    </subcellularLocation>
</comment>
<keyword evidence="12" id="KW-1185">Reference proteome</keyword>
<dbReference type="OrthoDB" id="167007at2759"/>
<keyword evidence="7" id="KW-0732">Signal</keyword>
<dbReference type="InterPro" id="IPR036470">
    <property type="entry name" value="Elicitin_sf"/>
</dbReference>
<evidence type="ECO:0000313" key="8">
    <source>
        <dbReference type="EMBL" id="KAE9041043.1"/>
    </source>
</evidence>
<comment type="caution">
    <text evidence="10">The sequence shown here is derived from an EMBL/GenBank/DDBJ whole genome shotgun (WGS) entry which is preliminary data.</text>
</comment>
<dbReference type="PRINTS" id="PR01217">
    <property type="entry name" value="PRICHEXTENSN"/>
</dbReference>
<evidence type="ECO:0000256" key="7">
    <source>
        <dbReference type="SAM" id="SignalP"/>
    </source>
</evidence>
<feature type="compositionally biased region" description="Basic and acidic residues" evidence="6">
    <location>
        <begin position="196"/>
        <end position="229"/>
    </location>
</feature>
<reference evidence="10 12" key="1">
    <citation type="submission" date="2018-08" db="EMBL/GenBank/DDBJ databases">
        <title>Genomic investigation of the strawberry pathogen Phytophthora fragariae indicates pathogenicity is determined by transcriptional variation in three key races.</title>
        <authorList>
            <person name="Adams T.M."/>
            <person name="Armitage A.D."/>
            <person name="Sobczyk M.K."/>
            <person name="Bates H.J."/>
            <person name="Dunwell J.M."/>
            <person name="Nellist C.F."/>
            <person name="Harrison R.J."/>
        </authorList>
    </citation>
    <scope>NUCLEOTIDE SEQUENCE [LARGE SCALE GENOMIC DNA]</scope>
    <source>
        <strain evidence="9 11">SCRP249</strain>
        <strain evidence="8 13">SCRP324</strain>
        <strain evidence="10 12">SCRP333</strain>
    </source>
</reference>
<dbReference type="Pfam" id="PF00964">
    <property type="entry name" value="Elicitin"/>
    <property type="match status" value="1"/>
</dbReference>
<feature type="signal peptide" evidence="7">
    <location>
        <begin position="1"/>
        <end position="18"/>
    </location>
</feature>
<sequence>MQFTVTVLFLITMSTAAAEDACPSTEVVKFAGLYANPHLHPCQKDSAGFSLVPPMGYPTEPQVKAMCAAEACRALIKDVLALKPVDCYLSFSGVKLNAHKMASTFREACDIDTDKEHENKTHEPTPKPTGDKHHPTPKPTEDKHYPSPKPTEDNKHHPTPKPTDKHYSTPKPTEEKYYPTPKPTKEYKNHPTSKPTDGKHHPTPKPTEDCNYHDKLEEPKIVKVDDADKLSPATRSIGKEADKDADELKPPMNGTALELFPMPNTTYKASNEPKTA</sequence>
<feature type="compositionally biased region" description="Basic and acidic residues" evidence="6">
    <location>
        <begin position="237"/>
        <end position="249"/>
    </location>
</feature>
<evidence type="ECO:0000256" key="1">
    <source>
        <dbReference type="ARBA" id="ARBA00004613"/>
    </source>
</evidence>
<evidence type="ECO:0000313" key="13">
    <source>
        <dbReference type="Proteomes" id="UP000435112"/>
    </source>
</evidence>
<dbReference type="AlphaFoldDB" id="A0A6A4G731"/>
<dbReference type="SUPFAM" id="SSF48647">
    <property type="entry name" value="Fungal elicitin"/>
    <property type="match status" value="1"/>
</dbReference>
<dbReference type="EMBL" id="QXFU01000185">
    <property type="protein sequence ID" value="KAE9041043.1"/>
    <property type="molecule type" value="Genomic_DNA"/>
</dbReference>
<proteinExistence type="inferred from homology"/>
<feature type="compositionally biased region" description="Polar residues" evidence="6">
    <location>
        <begin position="263"/>
        <end position="276"/>
    </location>
</feature>
<dbReference type="InterPro" id="IPR002200">
    <property type="entry name" value="Elicitin"/>
</dbReference>
<dbReference type="GO" id="GO:0005576">
    <property type="term" value="C:extracellular region"/>
    <property type="evidence" value="ECO:0007669"/>
    <property type="project" value="UniProtKB-SubCell"/>
</dbReference>
<gene>
    <name evidence="9" type="ORF">PR001_g3469</name>
    <name evidence="8" type="ORF">PR002_g4648</name>
    <name evidence="10" type="ORF">PR003_g3832</name>
</gene>
<feature type="region of interest" description="Disordered" evidence="6">
    <location>
        <begin position="113"/>
        <end position="276"/>
    </location>
</feature>
<name>A0A6A4G731_9STRA</name>
<evidence type="ECO:0000256" key="3">
    <source>
        <dbReference type="ARBA" id="ARBA00022525"/>
    </source>
</evidence>
<dbReference type="Proteomes" id="UP000434957">
    <property type="component" value="Unassembled WGS sequence"/>
</dbReference>
<evidence type="ECO:0000256" key="4">
    <source>
        <dbReference type="ARBA" id="ARBA00022978"/>
    </source>
</evidence>
<dbReference type="EMBL" id="QXFV01000131">
    <property type="protein sequence ID" value="KAE9049264.1"/>
    <property type="molecule type" value="Genomic_DNA"/>
</dbReference>
<feature type="compositionally biased region" description="Basic and acidic residues" evidence="6">
    <location>
        <begin position="113"/>
        <end position="189"/>
    </location>
</feature>
<evidence type="ECO:0000313" key="12">
    <source>
        <dbReference type="Proteomes" id="UP000434957"/>
    </source>
</evidence>
<dbReference type="Proteomes" id="UP000429607">
    <property type="component" value="Unassembled WGS sequence"/>
</dbReference>
<dbReference type="Gene3D" id="1.10.239.10">
    <property type="entry name" value="Elicitin domain"/>
    <property type="match status" value="1"/>
</dbReference>
<organism evidence="10 12">
    <name type="scientific">Phytophthora rubi</name>
    <dbReference type="NCBI Taxonomy" id="129364"/>
    <lineage>
        <taxon>Eukaryota</taxon>
        <taxon>Sar</taxon>
        <taxon>Stramenopiles</taxon>
        <taxon>Oomycota</taxon>
        <taxon>Peronosporomycetes</taxon>
        <taxon>Peronosporales</taxon>
        <taxon>Peronosporaceae</taxon>
        <taxon>Phytophthora</taxon>
    </lineage>
</organism>
<dbReference type="GO" id="GO:0052040">
    <property type="term" value="P:symbiont-mediated perturbation of host programmed cell death"/>
    <property type="evidence" value="ECO:0007669"/>
    <property type="project" value="UniProtKB-KW"/>
</dbReference>
<evidence type="ECO:0000256" key="5">
    <source>
        <dbReference type="ARBA" id="ARBA00023157"/>
    </source>
</evidence>
<evidence type="ECO:0000313" key="11">
    <source>
        <dbReference type="Proteomes" id="UP000429607"/>
    </source>
</evidence>
<evidence type="ECO:0008006" key="14">
    <source>
        <dbReference type="Google" id="ProtNLM"/>
    </source>
</evidence>
<accession>A0A6A4G731</accession>
<keyword evidence="5" id="KW-1015">Disulfide bond</keyword>